<evidence type="ECO:0000313" key="4">
    <source>
        <dbReference type="EMBL" id="MDT0387521.1"/>
    </source>
</evidence>
<dbReference type="Proteomes" id="UP001183586">
    <property type="component" value="Unassembled WGS sequence"/>
</dbReference>
<dbReference type="EMBL" id="JAVREU010000002">
    <property type="protein sequence ID" value="MDT0387521.1"/>
    <property type="molecule type" value="Genomic_DNA"/>
</dbReference>
<dbReference type="SUPFAM" id="SSF55797">
    <property type="entry name" value="PR-1-like"/>
    <property type="match status" value="1"/>
</dbReference>
<dbReference type="PANTHER" id="PTHR31157:SF1">
    <property type="entry name" value="SCP DOMAIN-CONTAINING PROTEIN"/>
    <property type="match status" value="1"/>
</dbReference>
<dbReference type="InterPro" id="IPR035940">
    <property type="entry name" value="CAP_sf"/>
</dbReference>
<evidence type="ECO:0000313" key="5">
    <source>
        <dbReference type="Proteomes" id="UP001183586"/>
    </source>
</evidence>
<keyword evidence="2" id="KW-0732">Signal</keyword>
<evidence type="ECO:0000259" key="3">
    <source>
        <dbReference type="Pfam" id="PF00188"/>
    </source>
</evidence>
<sequence length="207" mass="21465">MTGMRRAALALGGTLLAWTGPPVAPPTPHVPPPPPHYEAPAWPLPAPAPAPGSGPGLGLGPGPDRAPRDGTAYALPERSRDSAAAEVVAAVNRHRVQAGCRPVRLLASLNRAAQGHSADMARRQRLTHTGDDGSSPAARMRAVGFDPGHTAENIAAGPRTPEAAVRTWIDSPEHRAIILTCRYTHAGVGVAPGHGGPWWTLDLATGR</sequence>
<accession>A0ABU2P5U2</accession>
<dbReference type="PANTHER" id="PTHR31157">
    <property type="entry name" value="SCP DOMAIN-CONTAINING PROTEIN"/>
    <property type="match status" value="1"/>
</dbReference>
<feature type="compositionally biased region" description="Pro residues" evidence="1">
    <location>
        <begin position="26"/>
        <end position="52"/>
    </location>
</feature>
<proteinExistence type="predicted"/>
<feature type="chain" id="PRO_5045960791" evidence="2">
    <location>
        <begin position="25"/>
        <end position="207"/>
    </location>
</feature>
<evidence type="ECO:0000256" key="1">
    <source>
        <dbReference type="SAM" id="MobiDB-lite"/>
    </source>
</evidence>
<comment type="caution">
    <text evidence="4">The sequence shown here is derived from an EMBL/GenBank/DDBJ whole genome shotgun (WGS) entry which is preliminary data.</text>
</comment>
<feature type="region of interest" description="Disordered" evidence="1">
    <location>
        <begin position="26"/>
        <end position="69"/>
    </location>
</feature>
<dbReference type="InterPro" id="IPR014044">
    <property type="entry name" value="CAP_dom"/>
</dbReference>
<dbReference type="Gene3D" id="3.40.33.10">
    <property type="entry name" value="CAP"/>
    <property type="match status" value="1"/>
</dbReference>
<protein>
    <submittedName>
        <fullName evidence="4">CAP domain-containing protein</fullName>
    </submittedName>
</protein>
<feature type="domain" description="SCP" evidence="3">
    <location>
        <begin position="89"/>
        <end position="200"/>
    </location>
</feature>
<evidence type="ECO:0000256" key="2">
    <source>
        <dbReference type="SAM" id="SignalP"/>
    </source>
</evidence>
<feature type="signal peptide" evidence="2">
    <location>
        <begin position="1"/>
        <end position="24"/>
    </location>
</feature>
<gene>
    <name evidence="4" type="ORF">RM641_08795</name>
</gene>
<dbReference type="RefSeq" id="WP_311680366.1">
    <property type="nucleotide sequence ID" value="NZ_JAVREU010000002.1"/>
</dbReference>
<organism evidence="4 5">
    <name type="scientific">Streptomyces dubilierae</name>
    <dbReference type="NCBI Taxonomy" id="3075533"/>
    <lineage>
        <taxon>Bacteria</taxon>
        <taxon>Bacillati</taxon>
        <taxon>Actinomycetota</taxon>
        <taxon>Actinomycetes</taxon>
        <taxon>Kitasatosporales</taxon>
        <taxon>Streptomycetaceae</taxon>
        <taxon>Streptomyces</taxon>
    </lineage>
</organism>
<dbReference type="CDD" id="cd05379">
    <property type="entry name" value="CAP_bacterial"/>
    <property type="match status" value="1"/>
</dbReference>
<keyword evidence="5" id="KW-1185">Reference proteome</keyword>
<name>A0ABU2P5U2_9ACTN</name>
<reference evidence="5" key="1">
    <citation type="submission" date="2023-07" db="EMBL/GenBank/DDBJ databases">
        <title>30 novel species of actinomycetes from the DSMZ collection.</title>
        <authorList>
            <person name="Nouioui I."/>
        </authorList>
    </citation>
    <scope>NUCLEOTIDE SEQUENCE [LARGE SCALE GENOMIC DNA]</scope>
    <source>
        <strain evidence="5">DSM 41921</strain>
    </source>
</reference>
<dbReference type="Pfam" id="PF00188">
    <property type="entry name" value="CAP"/>
    <property type="match status" value="1"/>
</dbReference>